<accession>A0A1T4XDA1</accession>
<dbReference type="EMBL" id="FUYB01000016">
    <property type="protein sequence ID" value="SKA87602.1"/>
    <property type="molecule type" value="Genomic_DNA"/>
</dbReference>
<reference evidence="1 2" key="1">
    <citation type="submission" date="2017-02" db="EMBL/GenBank/DDBJ databases">
        <authorList>
            <person name="Peterson S.W."/>
        </authorList>
    </citation>
    <scope>NUCLEOTIDE SEQUENCE [LARGE SCALE GENOMIC DNA]</scope>
    <source>
        <strain evidence="1 2">ATCC 49788</strain>
    </source>
</reference>
<name>A0A1T4XDA1_9GAMM</name>
<sequence>MAIVVGLIVLGLLVGFVCYTSRCTVRNSRALPKEIADKLM</sequence>
<proteinExistence type="predicted"/>
<dbReference type="RefSeq" id="WP_268807817.1">
    <property type="nucleotide sequence ID" value="NZ_FUYB01000016.1"/>
</dbReference>
<dbReference type="STRING" id="92487.SAMN02745130_02842"/>
<evidence type="ECO:0000313" key="2">
    <source>
        <dbReference type="Proteomes" id="UP000190460"/>
    </source>
</evidence>
<protein>
    <submittedName>
        <fullName evidence="1">Uncharacterized protein</fullName>
    </submittedName>
</protein>
<dbReference type="Proteomes" id="UP000190460">
    <property type="component" value="Unassembled WGS sequence"/>
</dbReference>
<keyword evidence="2" id="KW-1185">Reference proteome</keyword>
<organism evidence="1 2">
    <name type="scientific">Thiothrix eikelboomii</name>
    <dbReference type="NCBI Taxonomy" id="92487"/>
    <lineage>
        <taxon>Bacteria</taxon>
        <taxon>Pseudomonadati</taxon>
        <taxon>Pseudomonadota</taxon>
        <taxon>Gammaproteobacteria</taxon>
        <taxon>Thiotrichales</taxon>
        <taxon>Thiotrichaceae</taxon>
        <taxon>Thiothrix</taxon>
    </lineage>
</organism>
<gene>
    <name evidence="1" type="ORF">SAMN02745130_02842</name>
</gene>
<evidence type="ECO:0000313" key="1">
    <source>
        <dbReference type="EMBL" id="SKA87602.1"/>
    </source>
</evidence>
<dbReference type="AlphaFoldDB" id="A0A1T4XDA1"/>